<feature type="domain" description="Transglutaminase-like" evidence="1">
    <location>
        <begin position="138"/>
        <end position="198"/>
    </location>
</feature>
<dbReference type="Gene3D" id="3.10.620.30">
    <property type="match status" value="1"/>
</dbReference>
<dbReference type="EMBL" id="BOPH01000053">
    <property type="protein sequence ID" value="GIJ69051.1"/>
    <property type="molecule type" value="Genomic_DNA"/>
</dbReference>
<protein>
    <submittedName>
        <fullName evidence="2">Putative transglutaminase-like protein</fullName>
    </submittedName>
</protein>
<dbReference type="AlphaFoldDB" id="A0A8J3ZX75"/>
<dbReference type="PANTHER" id="PTHR33490:SF12">
    <property type="entry name" value="BLL5557 PROTEIN"/>
    <property type="match status" value="1"/>
</dbReference>
<dbReference type="Proteomes" id="UP000635606">
    <property type="component" value="Unassembled WGS sequence"/>
</dbReference>
<proteinExistence type="predicted"/>
<name>A0A8J3ZX75_9ACTN</name>
<dbReference type="RefSeq" id="WP_203928976.1">
    <property type="nucleotide sequence ID" value="NZ_BOPH01000053.1"/>
</dbReference>
<keyword evidence="3" id="KW-1185">Reference proteome</keyword>
<accession>A0A8J3ZX75</accession>
<sequence length="262" mass="27231">MGAELVFDVTEAASVVLQVAVPGAAGTLRVRSDARELPTGTLDGHGHLVEADPGTVTVSYTATVTLDADSPPPVSIVDRFTSLLPSRYCPADRMTGFALDRFGHLPPADRPAAIRAYVHDHLAYVSSASGPSTDAVDTLLAGQGVCRDYAHLMVALCRAANVPARVTSVYAPGLSPMDFHLVAETATGPTWQVWDPTGLAPRPSLVRIAIGRDAADVAFSTVLSGAASLRSLEVTAVVDGTLPDDDHTAAASLATVTPPRSR</sequence>
<dbReference type="InterPro" id="IPR002931">
    <property type="entry name" value="Transglutaminase-like"/>
</dbReference>
<gene>
    <name evidence="2" type="ORF">Voc01_039680</name>
</gene>
<comment type="caution">
    <text evidence="2">The sequence shown here is derived from an EMBL/GenBank/DDBJ whole genome shotgun (WGS) entry which is preliminary data.</text>
</comment>
<dbReference type="Pfam" id="PF01841">
    <property type="entry name" value="Transglut_core"/>
    <property type="match status" value="1"/>
</dbReference>
<reference evidence="2" key="1">
    <citation type="submission" date="2021-01" db="EMBL/GenBank/DDBJ databases">
        <title>Whole genome shotgun sequence of Virgisporangium ochraceum NBRC 16418.</title>
        <authorList>
            <person name="Komaki H."/>
            <person name="Tamura T."/>
        </authorList>
    </citation>
    <scope>NUCLEOTIDE SEQUENCE</scope>
    <source>
        <strain evidence="2">NBRC 16418</strain>
    </source>
</reference>
<evidence type="ECO:0000259" key="1">
    <source>
        <dbReference type="SMART" id="SM00460"/>
    </source>
</evidence>
<dbReference type="SMART" id="SM00460">
    <property type="entry name" value="TGc"/>
    <property type="match status" value="1"/>
</dbReference>
<dbReference type="SUPFAM" id="SSF54001">
    <property type="entry name" value="Cysteine proteinases"/>
    <property type="match status" value="1"/>
</dbReference>
<dbReference type="InterPro" id="IPR038765">
    <property type="entry name" value="Papain-like_cys_pep_sf"/>
</dbReference>
<evidence type="ECO:0000313" key="2">
    <source>
        <dbReference type="EMBL" id="GIJ69051.1"/>
    </source>
</evidence>
<evidence type="ECO:0000313" key="3">
    <source>
        <dbReference type="Proteomes" id="UP000635606"/>
    </source>
</evidence>
<organism evidence="2 3">
    <name type="scientific">Virgisporangium ochraceum</name>
    <dbReference type="NCBI Taxonomy" id="65505"/>
    <lineage>
        <taxon>Bacteria</taxon>
        <taxon>Bacillati</taxon>
        <taxon>Actinomycetota</taxon>
        <taxon>Actinomycetes</taxon>
        <taxon>Micromonosporales</taxon>
        <taxon>Micromonosporaceae</taxon>
        <taxon>Virgisporangium</taxon>
    </lineage>
</organism>
<dbReference type="PANTHER" id="PTHR33490">
    <property type="entry name" value="BLR5614 PROTEIN-RELATED"/>
    <property type="match status" value="1"/>
</dbReference>